<comment type="caution">
    <text evidence="1">The sequence shown here is derived from an EMBL/GenBank/DDBJ whole genome shotgun (WGS) entry which is preliminary data.</text>
</comment>
<dbReference type="InterPro" id="IPR011009">
    <property type="entry name" value="Kinase-like_dom_sf"/>
</dbReference>
<organism evidence="1 2">
    <name type="scientific">Asanoa iriomotensis</name>
    <dbReference type="NCBI Taxonomy" id="234613"/>
    <lineage>
        <taxon>Bacteria</taxon>
        <taxon>Bacillati</taxon>
        <taxon>Actinomycetota</taxon>
        <taxon>Actinomycetes</taxon>
        <taxon>Micromonosporales</taxon>
        <taxon>Micromonosporaceae</taxon>
        <taxon>Asanoa</taxon>
    </lineage>
</organism>
<reference evidence="1 2" key="1">
    <citation type="submission" date="2021-01" db="EMBL/GenBank/DDBJ databases">
        <title>Whole genome shotgun sequence of Asanoa iriomotensis NBRC 100142.</title>
        <authorList>
            <person name="Komaki H."/>
            <person name="Tamura T."/>
        </authorList>
    </citation>
    <scope>NUCLEOTIDE SEQUENCE [LARGE SCALE GENOMIC DNA]</scope>
    <source>
        <strain evidence="1 2">NBRC 100142</strain>
    </source>
</reference>
<dbReference type="EMBL" id="BONC01000026">
    <property type="protein sequence ID" value="GIF57784.1"/>
    <property type="molecule type" value="Genomic_DNA"/>
</dbReference>
<dbReference type="Pfam" id="PF04655">
    <property type="entry name" value="APH_6_hur"/>
    <property type="match status" value="1"/>
</dbReference>
<dbReference type="InterPro" id="IPR006748">
    <property type="entry name" value="NH2Glyco/OHUrea_AB-resist_kin"/>
</dbReference>
<accession>A0ABQ4C4T1</accession>
<name>A0ABQ4C4T1_9ACTN</name>
<dbReference type="Proteomes" id="UP000624325">
    <property type="component" value="Unassembled WGS sequence"/>
</dbReference>
<dbReference type="RefSeq" id="WP_203704081.1">
    <property type="nucleotide sequence ID" value="NZ_BAAALU010000009.1"/>
</dbReference>
<evidence type="ECO:0000313" key="2">
    <source>
        <dbReference type="Proteomes" id="UP000624325"/>
    </source>
</evidence>
<gene>
    <name evidence="1" type="ORF">Air01nite_38790</name>
</gene>
<sequence>MTAEEIVVPPALVAAQVRFRGAAGRAWVDGVARTAAEFLDRWELRRDGPTRSGVAGLVLPVVTADGTPAMLKLQDTDWDHPGEGLALRTWAGDGAARLLREDPETWTLLIERLDPDRDLRSVEDDTAAVRVIALLLNRLNAHTAPPEIPRLADKAAKMIEDTPAAAALLADPAEGRLLRRWADMLAEVAPAAGDRLLHWDLHYENVLAGGREPWLAIDPKPLAGDPGFELWPGLWNRWDAAAPERTIRRRFDIMTEAMGLDRQRAAIWTAGRTLQNALWSVEDGERVLDPVEMTIAEVVTRRG</sequence>
<proteinExistence type="predicted"/>
<protein>
    <submittedName>
        <fullName evidence="1">Hydroxyurea phosphotransferase</fullName>
    </submittedName>
</protein>
<keyword evidence="2" id="KW-1185">Reference proteome</keyword>
<evidence type="ECO:0000313" key="1">
    <source>
        <dbReference type="EMBL" id="GIF57784.1"/>
    </source>
</evidence>
<dbReference type="SUPFAM" id="SSF56112">
    <property type="entry name" value="Protein kinase-like (PK-like)"/>
    <property type="match status" value="1"/>
</dbReference>